<feature type="transmembrane region" description="Helical" evidence="9">
    <location>
        <begin position="312"/>
        <end position="336"/>
    </location>
</feature>
<evidence type="ECO:0000313" key="11">
    <source>
        <dbReference type="EMBL" id="RUS72862.1"/>
    </source>
</evidence>
<dbReference type="Pfam" id="PF00001">
    <property type="entry name" value="7tm_1"/>
    <property type="match status" value="1"/>
</dbReference>
<evidence type="ECO:0000256" key="5">
    <source>
        <dbReference type="ARBA" id="ARBA00023136"/>
    </source>
</evidence>
<dbReference type="GO" id="GO:0004930">
    <property type="term" value="F:G protein-coupled receptor activity"/>
    <property type="evidence" value="ECO:0007669"/>
    <property type="project" value="UniProtKB-KW"/>
</dbReference>
<reference evidence="11 12" key="1">
    <citation type="submission" date="2019-01" db="EMBL/GenBank/DDBJ databases">
        <title>A draft genome assembly of the solar-powered sea slug Elysia chlorotica.</title>
        <authorList>
            <person name="Cai H."/>
            <person name="Li Q."/>
            <person name="Fang X."/>
            <person name="Li J."/>
            <person name="Curtis N.E."/>
            <person name="Altenburger A."/>
            <person name="Shibata T."/>
            <person name="Feng M."/>
            <person name="Maeda T."/>
            <person name="Schwartz J.A."/>
            <person name="Shigenobu S."/>
            <person name="Lundholm N."/>
            <person name="Nishiyama T."/>
            <person name="Yang H."/>
            <person name="Hasebe M."/>
            <person name="Li S."/>
            <person name="Pierce S.K."/>
            <person name="Wang J."/>
        </authorList>
    </citation>
    <scope>NUCLEOTIDE SEQUENCE [LARGE SCALE GENOMIC DNA]</scope>
    <source>
        <strain evidence="11">EC2010</strain>
        <tissue evidence="11">Whole organism of an adult</tissue>
    </source>
</reference>
<evidence type="ECO:0000256" key="3">
    <source>
        <dbReference type="ARBA" id="ARBA00022989"/>
    </source>
</evidence>
<evidence type="ECO:0000256" key="7">
    <source>
        <dbReference type="ARBA" id="ARBA00023224"/>
    </source>
</evidence>
<keyword evidence="12" id="KW-1185">Reference proteome</keyword>
<feature type="transmembrane region" description="Helical" evidence="9">
    <location>
        <begin position="20"/>
        <end position="40"/>
    </location>
</feature>
<evidence type="ECO:0000313" key="12">
    <source>
        <dbReference type="Proteomes" id="UP000271974"/>
    </source>
</evidence>
<dbReference type="Proteomes" id="UP000271974">
    <property type="component" value="Unassembled WGS sequence"/>
</dbReference>
<gene>
    <name evidence="11" type="ORF">EGW08_019368</name>
</gene>
<keyword evidence="4" id="KW-0297">G-protein coupled receptor</keyword>
<evidence type="ECO:0000256" key="4">
    <source>
        <dbReference type="ARBA" id="ARBA00023040"/>
    </source>
</evidence>
<keyword evidence="6" id="KW-0675">Receptor</keyword>
<keyword evidence="5 9" id="KW-0472">Membrane</keyword>
<dbReference type="InterPro" id="IPR000276">
    <property type="entry name" value="GPCR_Rhodpsn"/>
</dbReference>
<feature type="transmembrane region" description="Helical" evidence="9">
    <location>
        <begin position="272"/>
        <end position="292"/>
    </location>
</feature>
<feature type="compositionally biased region" description="Basic and acidic residues" evidence="8">
    <location>
        <begin position="247"/>
        <end position="256"/>
    </location>
</feature>
<keyword evidence="2 9" id="KW-0812">Transmembrane</keyword>
<protein>
    <recommendedName>
        <fullName evidence="10">G-protein coupled receptors family 1 profile domain-containing protein</fullName>
    </recommendedName>
</protein>
<keyword evidence="7" id="KW-0807">Transducer</keyword>
<feature type="region of interest" description="Disordered" evidence="8">
    <location>
        <begin position="235"/>
        <end position="261"/>
    </location>
</feature>
<dbReference type="InterPro" id="IPR017452">
    <property type="entry name" value="GPCR_Rhodpsn_7TM"/>
</dbReference>
<evidence type="ECO:0000256" key="6">
    <source>
        <dbReference type="ARBA" id="ARBA00023170"/>
    </source>
</evidence>
<keyword evidence="3 9" id="KW-1133">Transmembrane helix</keyword>
<dbReference type="PROSITE" id="PS50262">
    <property type="entry name" value="G_PROTEIN_RECEP_F1_2"/>
    <property type="match status" value="1"/>
</dbReference>
<comment type="caution">
    <text evidence="11">The sequence shown here is derived from an EMBL/GenBank/DDBJ whole genome shotgun (WGS) entry which is preliminary data.</text>
</comment>
<feature type="domain" description="G-protein coupled receptors family 1 profile" evidence="10">
    <location>
        <begin position="41"/>
        <end position="335"/>
    </location>
</feature>
<dbReference type="SUPFAM" id="SSF81321">
    <property type="entry name" value="Family A G protein-coupled receptor-like"/>
    <property type="match status" value="1"/>
</dbReference>
<accession>A0A3S0ZE21</accession>
<name>A0A3S0ZE21_ELYCH</name>
<dbReference type="EMBL" id="RQTK01001007">
    <property type="protein sequence ID" value="RUS72862.1"/>
    <property type="molecule type" value="Genomic_DNA"/>
</dbReference>
<evidence type="ECO:0000256" key="8">
    <source>
        <dbReference type="SAM" id="MobiDB-lite"/>
    </source>
</evidence>
<evidence type="ECO:0000259" key="10">
    <source>
        <dbReference type="PROSITE" id="PS50262"/>
    </source>
</evidence>
<dbReference type="PANTHER" id="PTHR24243:SF208">
    <property type="entry name" value="PYROKININ-1 RECEPTOR"/>
    <property type="match status" value="1"/>
</dbReference>
<dbReference type="PRINTS" id="PR00237">
    <property type="entry name" value="GPCRRHODOPSN"/>
</dbReference>
<feature type="transmembrane region" description="Helical" evidence="9">
    <location>
        <begin position="147"/>
        <end position="167"/>
    </location>
</feature>
<dbReference type="PANTHER" id="PTHR24243">
    <property type="entry name" value="G-PROTEIN COUPLED RECEPTOR"/>
    <property type="match status" value="1"/>
</dbReference>
<evidence type="ECO:0000256" key="1">
    <source>
        <dbReference type="ARBA" id="ARBA00004141"/>
    </source>
</evidence>
<evidence type="ECO:0000256" key="2">
    <source>
        <dbReference type="ARBA" id="ARBA00022692"/>
    </source>
</evidence>
<sequence>MTNDSVAGISTPPLLFSGEFYTSVKFLTSLWLAIISFGMLSNTTNFLVFLKSGLKDNVTILLFCLSISDISFLVLITPTVATSLIFVHAPTWPWPFDRRIVSFLLYWPAFTFYDFSAYLSVCLGVMRCACVAMPLHFKLVFTKSRTMAAVVIIFCSTILLRIPVLTVHSVGMKMNPLTNQSYAYLKKDSSEVKVFINDVLNRTSMPWVSFIIMVTCVIILTYKLFDASKVRLSHTSCPEPATNNPSDDQKTEGQQRREKHINQSMSSKEAQVVRSVVLVCVIFILSQLPFLLYSTARLIYPEFDEDTHFRFLFGFCSNISVTCSYLNASVNIFVYYKFNSHVTLGKDYN</sequence>
<feature type="compositionally biased region" description="Polar residues" evidence="8">
    <location>
        <begin position="235"/>
        <end position="246"/>
    </location>
</feature>
<dbReference type="AlphaFoldDB" id="A0A3S0ZE21"/>
<feature type="transmembrane region" description="Helical" evidence="9">
    <location>
        <begin position="207"/>
        <end position="225"/>
    </location>
</feature>
<organism evidence="11 12">
    <name type="scientific">Elysia chlorotica</name>
    <name type="common">Eastern emerald elysia</name>
    <name type="synonym">Sea slug</name>
    <dbReference type="NCBI Taxonomy" id="188477"/>
    <lineage>
        <taxon>Eukaryota</taxon>
        <taxon>Metazoa</taxon>
        <taxon>Spiralia</taxon>
        <taxon>Lophotrochozoa</taxon>
        <taxon>Mollusca</taxon>
        <taxon>Gastropoda</taxon>
        <taxon>Heterobranchia</taxon>
        <taxon>Euthyneura</taxon>
        <taxon>Panpulmonata</taxon>
        <taxon>Sacoglossa</taxon>
        <taxon>Placobranchoidea</taxon>
        <taxon>Plakobranchidae</taxon>
        <taxon>Elysia</taxon>
    </lineage>
</organism>
<evidence type="ECO:0000256" key="9">
    <source>
        <dbReference type="SAM" id="Phobius"/>
    </source>
</evidence>
<dbReference type="Gene3D" id="1.20.1070.10">
    <property type="entry name" value="Rhodopsin 7-helix transmembrane proteins"/>
    <property type="match status" value="1"/>
</dbReference>
<dbReference type="OrthoDB" id="6070117at2759"/>
<proteinExistence type="predicted"/>
<dbReference type="GO" id="GO:0005886">
    <property type="term" value="C:plasma membrane"/>
    <property type="evidence" value="ECO:0007669"/>
    <property type="project" value="TreeGrafter"/>
</dbReference>
<comment type="subcellular location">
    <subcellularLocation>
        <location evidence="1">Membrane</location>
        <topology evidence="1">Multi-pass membrane protein</topology>
    </subcellularLocation>
</comment>
<feature type="transmembrane region" description="Helical" evidence="9">
    <location>
        <begin position="60"/>
        <end position="87"/>
    </location>
</feature>